<evidence type="ECO:0000313" key="3">
    <source>
        <dbReference type="Proteomes" id="UP000245207"/>
    </source>
</evidence>
<dbReference type="AlphaFoldDB" id="A0A2U1NIS1"/>
<proteinExistence type="predicted"/>
<dbReference type="STRING" id="35608.A0A2U1NIS1"/>
<organism evidence="2 3">
    <name type="scientific">Artemisia annua</name>
    <name type="common">Sweet wormwood</name>
    <dbReference type="NCBI Taxonomy" id="35608"/>
    <lineage>
        <taxon>Eukaryota</taxon>
        <taxon>Viridiplantae</taxon>
        <taxon>Streptophyta</taxon>
        <taxon>Embryophyta</taxon>
        <taxon>Tracheophyta</taxon>
        <taxon>Spermatophyta</taxon>
        <taxon>Magnoliopsida</taxon>
        <taxon>eudicotyledons</taxon>
        <taxon>Gunneridae</taxon>
        <taxon>Pentapetalae</taxon>
        <taxon>asterids</taxon>
        <taxon>campanulids</taxon>
        <taxon>Asterales</taxon>
        <taxon>Asteraceae</taxon>
        <taxon>Asteroideae</taxon>
        <taxon>Anthemideae</taxon>
        <taxon>Artemisiinae</taxon>
        <taxon>Artemisia</taxon>
    </lineage>
</organism>
<dbReference type="Gene3D" id="3.40.50.410">
    <property type="entry name" value="von Willebrand factor, type A domain"/>
    <property type="match status" value="1"/>
</dbReference>
<keyword evidence="3" id="KW-1185">Reference proteome</keyword>
<comment type="caution">
    <text evidence="2">The sequence shown here is derived from an EMBL/GenBank/DDBJ whole genome shotgun (WGS) entry which is preliminary data.</text>
</comment>
<dbReference type="Proteomes" id="UP000245207">
    <property type="component" value="Unassembled WGS sequence"/>
</dbReference>
<name>A0A2U1NIS1_ARTAN</name>
<dbReference type="EMBL" id="PKPP01002748">
    <property type="protein sequence ID" value="PWA73371.1"/>
    <property type="molecule type" value="Genomic_DNA"/>
</dbReference>
<feature type="region of interest" description="Disordered" evidence="1">
    <location>
        <begin position="333"/>
        <end position="353"/>
    </location>
</feature>
<sequence>MVNEIDAIRVYCEKYLESHPENYVGLLAMGGKNPGSMSDCKHQLLVLLAAVNNNDNTRMLDLCGNQLNGSSITPLVGQGETSLYAVYLLQGEYLQKAKNQCDKVHGDSNVAIGYFFRKQIRFEGRERYRVGDRRKLREWDIGKDIPLDDYDDAGKDRYWDRGDRYGRKRDYRVCDEGRERYRVGDRRKLKRDDDAGKERYWDRGDSFHDLKPDEGNDDTRNWKRKRDDRGHDDGRERYRDRGDRYGRKRDYKGHDEGRERYRVGDEIGILGKIYLLIDNDAGKEIYWDRGDKYCQKRDSRVRDEGRERYRARDRGKLIRDDDAGKERYCDRGDSFHDLKPAGGNDDTWNRKRK</sequence>
<gene>
    <name evidence="2" type="ORF">CTI12_AA122970</name>
</gene>
<evidence type="ECO:0000256" key="1">
    <source>
        <dbReference type="SAM" id="MobiDB-lite"/>
    </source>
</evidence>
<feature type="region of interest" description="Disordered" evidence="1">
    <location>
        <begin position="212"/>
        <end position="240"/>
    </location>
</feature>
<evidence type="ECO:0000313" key="2">
    <source>
        <dbReference type="EMBL" id="PWA73371.1"/>
    </source>
</evidence>
<dbReference type="InterPro" id="IPR036465">
    <property type="entry name" value="vWFA_dom_sf"/>
</dbReference>
<reference evidence="2 3" key="1">
    <citation type="journal article" date="2018" name="Mol. Plant">
        <title>The genome of Artemisia annua provides insight into the evolution of Asteraceae family and artemisinin biosynthesis.</title>
        <authorList>
            <person name="Shen Q."/>
            <person name="Zhang L."/>
            <person name="Liao Z."/>
            <person name="Wang S."/>
            <person name="Yan T."/>
            <person name="Shi P."/>
            <person name="Liu M."/>
            <person name="Fu X."/>
            <person name="Pan Q."/>
            <person name="Wang Y."/>
            <person name="Lv Z."/>
            <person name="Lu X."/>
            <person name="Zhang F."/>
            <person name="Jiang W."/>
            <person name="Ma Y."/>
            <person name="Chen M."/>
            <person name="Hao X."/>
            <person name="Li L."/>
            <person name="Tang Y."/>
            <person name="Lv G."/>
            <person name="Zhou Y."/>
            <person name="Sun X."/>
            <person name="Brodelius P.E."/>
            <person name="Rose J.K.C."/>
            <person name="Tang K."/>
        </authorList>
    </citation>
    <scope>NUCLEOTIDE SEQUENCE [LARGE SCALE GENOMIC DNA]</scope>
    <source>
        <strain evidence="3">cv. Huhao1</strain>
        <tissue evidence="2">Leaf</tissue>
    </source>
</reference>
<accession>A0A2U1NIS1</accession>
<protein>
    <submittedName>
        <fullName evidence="2">Uncharacterized protein</fullName>
    </submittedName>
</protein>